<feature type="compositionally biased region" description="Low complexity" evidence="4">
    <location>
        <begin position="517"/>
        <end position="530"/>
    </location>
</feature>
<dbReference type="PROSITE" id="PS51294">
    <property type="entry name" value="HTH_MYB"/>
    <property type="match status" value="3"/>
</dbReference>
<proteinExistence type="predicted"/>
<dbReference type="Proteomes" id="UP001307889">
    <property type="component" value="Chromosome 14"/>
</dbReference>
<evidence type="ECO:0000256" key="3">
    <source>
        <dbReference type="ARBA" id="ARBA00023125"/>
    </source>
</evidence>
<feature type="domain" description="HTH myb-type" evidence="6">
    <location>
        <begin position="43"/>
        <end position="93"/>
    </location>
</feature>
<dbReference type="InterPro" id="IPR009057">
    <property type="entry name" value="Homeodomain-like_sf"/>
</dbReference>
<feature type="region of interest" description="Disordered" evidence="4">
    <location>
        <begin position="517"/>
        <end position="567"/>
    </location>
</feature>
<feature type="domain" description="Myb-like" evidence="5">
    <location>
        <begin position="94"/>
        <end position="145"/>
    </location>
</feature>
<sequence>MMHQTGLVRTLPPVQGTSNYETSSDDEDSNGGSEEVATANKGRKSGSKSRWSKAEDARLKQLVEECQENWASIASFFPNRTDVQCQQRWHKVLNPELVKGPWTKEEDETVIRLVEHYGAKKWTLIARHLKGRIGKQCRERWHNHLNPNIKKTAWTEDEDRIIYEAHQKLGNQWAKIAKLLPGRTDNAIKNHWNSTMRRHDKSGDSSAKKKMKNPAKRIMGSNCTQPSITVDVDQRFQRYSIYDSNTYPYEEHSMESTQSNNRFDDEDIGELAVAEFMTTRGGSFPPSPVTYSKFRTDSGIARNNDARLKPVAGLRLEEDPLRTPEKLYNHQVLRNGQNGMAAVKIEPNDSYRTPEKMNVRNEPFSPSQFLNTLNLSFDVNLKGGCATPMRSTKPESPGLLVTPTPILTQPNGAVGRSSDDQQSGSSSAPKRCDLTPIKMKTLGSPRTPTPFKKALAEMEKRMKYHLSSPSKLAEDIEEIMLKEQAGAIEDSGYASKRKGNKENTLPHKKARKALGSLISSPQGSSGESSSFQVATPFKYSPDGSPQMLPLHYRPDDNSLDVFDNSSFHSDEKHQPLQFVDDDDDSPNSHHSVVKRIDFEDDQPDNRILERSLPKERRNYEADLLVNEEYSTLRQWRFDSSQNEDPWQPPRGRVTLSAQSKILR</sequence>
<dbReference type="PANTHER" id="PTHR45614">
    <property type="entry name" value="MYB PROTEIN-RELATED"/>
    <property type="match status" value="1"/>
</dbReference>
<feature type="domain" description="Myb-like" evidence="5">
    <location>
        <begin position="43"/>
        <end position="93"/>
    </location>
</feature>
<feature type="domain" description="Myb-like" evidence="5">
    <location>
        <begin position="146"/>
        <end position="196"/>
    </location>
</feature>
<feature type="region of interest" description="Disordered" evidence="4">
    <location>
        <begin position="1"/>
        <end position="54"/>
    </location>
</feature>
<evidence type="ECO:0000256" key="4">
    <source>
        <dbReference type="SAM" id="MobiDB-lite"/>
    </source>
</evidence>
<dbReference type="InterPro" id="IPR050560">
    <property type="entry name" value="MYB_TF"/>
</dbReference>
<feature type="region of interest" description="Disordered" evidence="4">
    <location>
        <begin position="196"/>
        <end position="223"/>
    </location>
</feature>
<reference evidence="7 8" key="1">
    <citation type="submission" date="2023-09" db="EMBL/GenBank/DDBJ databases">
        <title>Nesidiocoris tenuis whole genome shotgun sequence.</title>
        <authorList>
            <person name="Shibata T."/>
            <person name="Shimoda M."/>
            <person name="Kobayashi T."/>
            <person name="Uehara T."/>
        </authorList>
    </citation>
    <scope>NUCLEOTIDE SEQUENCE [LARGE SCALE GENOMIC DNA]</scope>
    <source>
        <strain evidence="7 8">Japan</strain>
    </source>
</reference>
<dbReference type="Pfam" id="PF13921">
    <property type="entry name" value="Myb_DNA-bind_6"/>
    <property type="match status" value="1"/>
</dbReference>
<feature type="domain" description="HTH myb-type" evidence="6">
    <location>
        <begin position="94"/>
        <end position="149"/>
    </location>
</feature>
<dbReference type="InterPro" id="IPR015395">
    <property type="entry name" value="C-myb_C"/>
</dbReference>
<feature type="compositionally biased region" description="Basic residues" evidence="4">
    <location>
        <begin position="41"/>
        <end position="51"/>
    </location>
</feature>
<evidence type="ECO:0000259" key="5">
    <source>
        <dbReference type="PROSITE" id="PS50090"/>
    </source>
</evidence>
<dbReference type="InterPro" id="IPR017930">
    <property type="entry name" value="Myb_dom"/>
</dbReference>
<protein>
    <submittedName>
        <fullName evidence="7">C-myb, C-terminal</fullName>
    </submittedName>
</protein>
<dbReference type="Gene3D" id="1.10.10.60">
    <property type="entry name" value="Homeodomain-like"/>
    <property type="match status" value="3"/>
</dbReference>
<gene>
    <name evidence="7" type="ORF">NTJ_15508</name>
</gene>
<organism evidence="7 8">
    <name type="scientific">Nesidiocoris tenuis</name>
    <dbReference type="NCBI Taxonomy" id="355587"/>
    <lineage>
        <taxon>Eukaryota</taxon>
        <taxon>Metazoa</taxon>
        <taxon>Ecdysozoa</taxon>
        <taxon>Arthropoda</taxon>
        <taxon>Hexapoda</taxon>
        <taxon>Insecta</taxon>
        <taxon>Pterygota</taxon>
        <taxon>Neoptera</taxon>
        <taxon>Paraneoptera</taxon>
        <taxon>Hemiptera</taxon>
        <taxon>Heteroptera</taxon>
        <taxon>Panheteroptera</taxon>
        <taxon>Cimicomorpha</taxon>
        <taxon>Miridae</taxon>
        <taxon>Dicyphina</taxon>
        <taxon>Nesidiocoris</taxon>
    </lineage>
</organism>
<feature type="region of interest" description="Disordered" evidence="4">
    <location>
        <begin position="639"/>
        <end position="663"/>
    </location>
</feature>
<dbReference type="Pfam" id="PF00249">
    <property type="entry name" value="Myb_DNA-binding"/>
    <property type="match status" value="1"/>
</dbReference>
<comment type="subcellular location">
    <subcellularLocation>
        <location evidence="1">Nucleus</location>
    </subcellularLocation>
</comment>
<keyword evidence="2" id="KW-0677">Repeat</keyword>
<evidence type="ECO:0000313" key="7">
    <source>
        <dbReference type="EMBL" id="BET02690.1"/>
    </source>
</evidence>
<evidence type="ECO:0000256" key="1">
    <source>
        <dbReference type="ARBA" id="ARBA00004123"/>
    </source>
</evidence>
<name>A0ABN7BG86_9HEMI</name>
<dbReference type="CDD" id="cd00167">
    <property type="entry name" value="SANT"/>
    <property type="match status" value="3"/>
</dbReference>
<dbReference type="Pfam" id="PF09316">
    <property type="entry name" value="Cmyb_C"/>
    <property type="match status" value="1"/>
</dbReference>
<keyword evidence="3" id="KW-0238">DNA-binding</keyword>
<feature type="domain" description="HTH myb-type" evidence="6">
    <location>
        <begin position="150"/>
        <end position="200"/>
    </location>
</feature>
<dbReference type="PANTHER" id="PTHR45614:SF25">
    <property type="entry name" value="MYB PROTEIN"/>
    <property type="match status" value="1"/>
</dbReference>
<feature type="region of interest" description="Disordered" evidence="4">
    <location>
        <begin position="405"/>
        <end position="450"/>
    </location>
</feature>
<evidence type="ECO:0000313" key="8">
    <source>
        <dbReference type="Proteomes" id="UP001307889"/>
    </source>
</evidence>
<accession>A0ABN7BG86</accession>
<evidence type="ECO:0000256" key="2">
    <source>
        <dbReference type="ARBA" id="ARBA00022737"/>
    </source>
</evidence>
<keyword evidence="8" id="KW-1185">Reference proteome</keyword>
<dbReference type="SUPFAM" id="SSF46689">
    <property type="entry name" value="Homeodomain-like"/>
    <property type="match status" value="2"/>
</dbReference>
<evidence type="ECO:0000259" key="6">
    <source>
        <dbReference type="PROSITE" id="PS51294"/>
    </source>
</evidence>
<dbReference type="PROSITE" id="PS50090">
    <property type="entry name" value="MYB_LIKE"/>
    <property type="match status" value="3"/>
</dbReference>
<dbReference type="SMART" id="SM00717">
    <property type="entry name" value="SANT"/>
    <property type="match status" value="3"/>
</dbReference>
<dbReference type="EMBL" id="AP028922">
    <property type="protein sequence ID" value="BET02690.1"/>
    <property type="molecule type" value="Genomic_DNA"/>
</dbReference>
<dbReference type="InterPro" id="IPR001005">
    <property type="entry name" value="SANT/Myb"/>
</dbReference>